<sequence>MPRKAATASLADQHAAPGGAAAVDRALSLLGCFRAGEAGLSLAELAERSQLYKSTALRLLASLAHAQLVARSADGRYALGPGVARLHAVYLSSFSLQALVLPVLQQLVAHTQESAAFHVRQGDQRLCLYRVDSPQVLRDHTKAGDLLPLDKGVGGRVLLAFAGQRGRVYEQIRREGVCALSGDRTAELSGISAPVFGASGELVGALTLTMPTPRYRPATQRPAVQAAAAQLSAALGYVED</sequence>
<accession>A0ABY4SDM0</accession>
<feature type="domain" description="IclR-ED" evidence="5">
    <location>
        <begin position="82"/>
        <end position="237"/>
    </location>
</feature>
<dbReference type="InterPro" id="IPR014757">
    <property type="entry name" value="Tscrpt_reg_IclR_C"/>
</dbReference>
<keyword evidence="3" id="KW-0804">Transcription</keyword>
<dbReference type="InterPro" id="IPR036390">
    <property type="entry name" value="WH_DNA-bd_sf"/>
</dbReference>
<dbReference type="EMBL" id="CP097636">
    <property type="protein sequence ID" value="URI10217.1"/>
    <property type="molecule type" value="Genomic_DNA"/>
</dbReference>
<dbReference type="InterPro" id="IPR029016">
    <property type="entry name" value="GAF-like_dom_sf"/>
</dbReference>
<protein>
    <submittedName>
        <fullName evidence="6">IclR family transcriptional regulator</fullName>
    </submittedName>
</protein>
<dbReference type="InterPro" id="IPR036388">
    <property type="entry name" value="WH-like_DNA-bd_sf"/>
</dbReference>
<dbReference type="InterPro" id="IPR050707">
    <property type="entry name" value="HTH_MetabolicPath_Reg"/>
</dbReference>
<dbReference type="Pfam" id="PF09339">
    <property type="entry name" value="HTH_IclR"/>
    <property type="match status" value="1"/>
</dbReference>
<dbReference type="Gene3D" id="1.10.10.10">
    <property type="entry name" value="Winged helix-like DNA-binding domain superfamily/Winged helix DNA-binding domain"/>
    <property type="match status" value="1"/>
</dbReference>
<evidence type="ECO:0000259" key="5">
    <source>
        <dbReference type="PROSITE" id="PS51078"/>
    </source>
</evidence>
<dbReference type="Proteomes" id="UP001056201">
    <property type="component" value="Chromosome 2"/>
</dbReference>
<name>A0ABY4SDM0_AQUTE</name>
<dbReference type="SUPFAM" id="SSF55781">
    <property type="entry name" value="GAF domain-like"/>
    <property type="match status" value="1"/>
</dbReference>
<evidence type="ECO:0000256" key="2">
    <source>
        <dbReference type="ARBA" id="ARBA00023125"/>
    </source>
</evidence>
<evidence type="ECO:0000313" key="7">
    <source>
        <dbReference type="Proteomes" id="UP001056201"/>
    </source>
</evidence>
<dbReference type="SMART" id="SM00346">
    <property type="entry name" value="HTH_ICLR"/>
    <property type="match status" value="1"/>
</dbReference>
<dbReference type="InterPro" id="IPR005471">
    <property type="entry name" value="Tscrpt_reg_IclR_N"/>
</dbReference>
<dbReference type="SUPFAM" id="SSF46785">
    <property type="entry name" value="Winged helix' DNA-binding domain"/>
    <property type="match status" value="1"/>
</dbReference>
<dbReference type="PANTHER" id="PTHR30136">
    <property type="entry name" value="HELIX-TURN-HELIX TRANSCRIPTIONAL REGULATOR, ICLR FAMILY"/>
    <property type="match status" value="1"/>
</dbReference>
<keyword evidence="1" id="KW-0805">Transcription regulation</keyword>
<reference evidence="6" key="1">
    <citation type="submission" date="2022-05" db="EMBL/GenBank/DDBJ databases">
        <title>An RpoN-dependent PEP-CTERM gene is involved in floc formation of an Aquincola tertiaricarbonis strain.</title>
        <authorList>
            <person name="Qiu D."/>
            <person name="Xia M."/>
        </authorList>
    </citation>
    <scope>NUCLEOTIDE SEQUENCE</scope>
    <source>
        <strain evidence="6">RN12</strain>
    </source>
</reference>
<evidence type="ECO:0000256" key="3">
    <source>
        <dbReference type="ARBA" id="ARBA00023163"/>
    </source>
</evidence>
<evidence type="ECO:0000256" key="1">
    <source>
        <dbReference type="ARBA" id="ARBA00023015"/>
    </source>
</evidence>
<dbReference type="PANTHER" id="PTHR30136:SF39">
    <property type="entry name" value="TRANSCRIPTIONAL REGULATORY PROTEIN"/>
    <property type="match status" value="1"/>
</dbReference>
<keyword evidence="7" id="KW-1185">Reference proteome</keyword>
<dbReference type="PROSITE" id="PS51077">
    <property type="entry name" value="HTH_ICLR"/>
    <property type="match status" value="1"/>
</dbReference>
<dbReference type="Pfam" id="PF01614">
    <property type="entry name" value="IclR_C"/>
    <property type="match status" value="2"/>
</dbReference>
<dbReference type="Gene3D" id="3.30.450.40">
    <property type="match status" value="2"/>
</dbReference>
<dbReference type="PROSITE" id="PS51078">
    <property type="entry name" value="ICLR_ED"/>
    <property type="match status" value="1"/>
</dbReference>
<feature type="domain" description="HTH iclR-type" evidence="4">
    <location>
        <begin position="20"/>
        <end position="81"/>
    </location>
</feature>
<evidence type="ECO:0000313" key="6">
    <source>
        <dbReference type="EMBL" id="URI10217.1"/>
    </source>
</evidence>
<organism evidence="6 7">
    <name type="scientific">Aquincola tertiaricarbonis</name>
    <dbReference type="NCBI Taxonomy" id="391953"/>
    <lineage>
        <taxon>Bacteria</taxon>
        <taxon>Pseudomonadati</taxon>
        <taxon>Pseudomonadota</taxon>
        <taxon>Betaproteobacteria</taxon>
        <taxon>Burkholderiales</taxon>
        <taxon>Sphaerotilaceae</taxon>
        <taxon>Aquincola</taxon>
    </lineage>
</organism>
<evidence type="ECO:0000259" key="4">
    <source>
        <dbReference type="PROSITE" id="PS51077"/>
    </source>
</evidence>
<gene>
    <name evidence="6" type="ORF">MW290_14435</name>
</gene>
<dbReference type="RefSeq" id="WP_250198422.1">
    <property type="nucleotide sequence ID" value="NZ_CP097636.1"/>
</dbReference>
<proteinExistence type="predicted"/>
<keyword evidence="2" id="KW-0238">DNA-binding</keyword>